<name>A0AAV4JUD6_9GAST</name>
<proteinExistence type="predicted"/>
<dbReference type="EMBL" id="BMAT01003411">
    <property type="protein sequence ID" value="GFS24971.1"/>
    <property type="molecule type" value="Genomic_DNA"/>
</dbReference>
<accession>A0AAV4JUD6</accession>
<evidence type="ECO:0000313" key="3">
    <source>
        <dbReference type="Proteomes" id="UP000762676"/>
    </source>
</evidence>
<reference evidence="2 3" key="1">
    <citation type="journal article" date="2021" name="Elife">
        <title>Chloroplast acquisition without the gene transfer in kleptoplastic sea slugs, Plakobranchus ocellatus.</title>
        <authorList>
            <person name="Maeda T."/>
            <person name="Takahashi S."/>
            <person name="Yoshida T."/>
            <person name="Shimamura S."/>
            <person name="Takaki Y."/>
            <person name="Nagai Y."/>
            <person name="Toyoda A."/>
            <person name="Suzuki Y."/>
            <person name="Arimoto A."/>
            <person name="Ishii H."/>
            <person name="Satoh N."/>
            <person name="Nishiyama T."/>
            <person name="Hasebe M."/>
            <person name="Maruyama T."/>
            <person name="Minagawa J."/>
            <person name="Obokata J."/>
            <person name="Shigenobu S."/>
        </authorList>
    </citation>
    <scope>NUCLEOTIDE SEQUENCE [LARGE SCALE GENOMIC DNA]</scope>
</reference>
<feature type="region of interest" description="Disordered" evidence="1">
    <location>
        <begin position="35"/>
        <end position="61"/>
    </location>
</feature>
<feature type="compositionally biased region" description="Polar residues" evidence="1">
    <location>
        <begin position="42"/>
        <end position="61"/>
    </location>
</feature>
<keyword evidence="3" id="KW-1185">Reference proteome</keyword>
<protein>
    <submittedName>
        <fullName evidence="2">Uncharacterized protein</fullName>
    </submittedName>
</protein>
<comment type="caution">
    <text evidence="2">The sequence shown here is derived from an EMBL/GenBank/DDBJ whole genome shotgun (WGS) entry which is preliminary data.</text>
</comment>
<gene>
    <name evidence="2" type="ORF">ElyMa_001676500</name>
</gene>
<dbReference type="AlphaFoldDB" id="A0AAV4JUD6"/>
<feature type="region of interest" description="Disordered" evidence="1">
    <location>
        <begin position="93"/>
        <end position="119"/>
    </location>
</feature>
<organism evidence="2 3">
    <name type="scientific">Elysia marginata</name>
    <dbReference type="NCBI Taxonomy" id="1093978"/>
    <lineage>
        <taxon>Eukaryota</taxon>
        <taxon>Metazoa</taxon>
        <taxon>Spiralia</taxon>
        <taxon>Lophotrochozoa</taxon>
        <taxon>Mollusca</taxon>
        <taxon>Gastropoda</taxon>
        <taxon>Heterobranchia</taxon>
        <taxon>Euthyneura</taxon>
        <taxon>Panpulmonata</taxon>
        <taxon>Sacoglossa</taxon>
        <taxon>Placobranchoidea</taxon>
        <taxon>Plakobranchidae</taxon>
        <taxon>Elysia</taxon>
    </lineage>
</organism>
<sequence>MVVESIGPLSYKTKTNSHGIVRRYQDQIRVSLAHDSDPVDTPVTNDDSNSHTQIQIQNPTNERLEVELQNYHSLNKKVTIDVPPVPTLYHVPPVREQEHFGTGSNNGENTNPEDPEEQTLTQPLQVAVDIGNQPYVTRSGRVVKPPVR</sequence>
<evidence type="ECO:0000256" key="1">
    <source>
        <dbReference type="SAM" id="MobiDB-lite"/>
    </source>
</evidence>
<dbReference type="Proteomes" id="UP000762676">
    <property type="component" value="Unassembled WGS sequence"/>
</dbReference>
<evidence type="ECO:0000313" key="2">
    <source>
        <dbReference type="EMBL" id="GFS24971.1"/>
    </source>
</evidence>